<evidence type="ECO:0000313" key="2">
    <source>
        <dbReference type="Proteomes" id="UP000054359"/>
    </source>
</evidence>
<gene>
    <name evidence="1" type="ORF">X975_01538</name>
</gene>
<keyword evidence="2" id="KW-1185">Reference proteome</keyword>
<sequence>MAKSALKASFVPFGSSGQHFLCSIDGFSAFGAFSLFYWCKRHLSPSLSNEAAKEEKNQVFLKVALPQNAAVFSISLGGTKCTKSRVRKRGYSKHSCLSVFYRFAHGTLWLIRLQPVVLKSSTALIDI</sequence>
<dbReference type="EMBL" id="KK115334">
    <property type="protein sequence ID" value="KFM64817.1"/>
    <property type="molecule type" value="Genomic_DNA"/>
</dbReference>
<protein>
    <submittedName>
        <fullName evidence="1">Uncharacterized protein</fullName>
    </submittedName>
</protein>
<evidence type="ECO:0000313" key="1">
    <source>
        <dbReference type="EMBL" id="KFM64817.1"/>
    </source>
</evidence>
<dbReference type="Proteomes" id="UP000054359">
    <property type="component" value="Unassembled WGS sequence"/>
</dbReference>
<organism evidence="1 2">
    <name type="scientific">Stegodyphus mimosarum</name>
    <name type="common">African social velvet spider</name>
    <dbReference type="NCBI Taxonomy" id="407821"/>
    <lineage>
        <taxon>Eukaryota</taxon>
        <taxon>Metazoa</taxon>
        <taxon>Ecdysozoa</taxon>
        <taxon>Arthropoda</taxon>
        <taxon>Chelicerata</taxon>
        <taxon>Arachnida</taxon>
        <taxon>Araneae</taxon>
        <taxon>Araneomorphae</taxon>
        <taxon>Entelegynae</taxon>
        <taxon>Eresoidea</taxon>
        <taxon>Eresidae</taxon>
        <taxon>Stegodyphus</taxon>
    </lineage>
</organism>
<dbReference type="AlphaFoldDB" id="A0A087TI78"/>
<feature type="non-terminal residue" evidence="1">
    <location>
        <position position="127"/>
    </location>
</feature>
<accession>A0A087TI78</accession>
<proteinExistence type="predicted"/>
<reference evidence="1 2" key="1">
    <citation type="submission" date="2013-11" db="EMBL/GenBank/DDBJ databases">
        <title>Genome sequencing of Stegodyphus mimosarum.</title>
        <authorList>
            <person name="Bechsgaard J."/>
        </authorList>
    </citation>
    <scope>NUCLEOTIDE SEQUENCE [LARGE SCALE GENOMIC DNA]</scope>
</reference>
<name>A0A087TI78_STEMI</name>